<dbReference type="InterPro" id="IPR000340">
    <property type="entry name" value="Dual-sp_phosphatase_cat-dom"/>
</dbReference>
<evidence type="ECO:0000259" key="7">
    <source>
        <dbReference type="PROSITE" id="PS50056"/>
    </source>
</evidence>
<evidence type="ECO:0000256" key="2">
    <source>
        <dbReference type="ARBA" id="ARBA00013064"/>
    </source>
</evidence>
<evidence type="ECO:0000256" key="1">
    <source>
        <dbReference type="ARBA" id="ARBA00008601"/>
    </source>
</evidence>
<feature type="domain" description="Tyrosine specific protein phosphatases" evidence="7">
    <location>
        <begin position="127"/>
        <end position="170"/>
    </location>
</feature>
<dbReference type="EMBL" id="JARKIF010000001">
    <property type="protein sequence ID" value="KAJ7649766.1"/>
    <property type="molecule type" value="Genomic_DNA"/>
</dbReference>
<gene>
    <name evidence="8" type="ORF">FB45DRAFT_885870</name>
</gene>
<comment type="caution">
    <text evidence="8">The sequence shown here is derived from an EMBL/GenBank/DDBJ whole genome shotgun (WGS) entry which is preliminary data.</text>
</comment>
<dbReference type="SUPFAM" id="SSF52799">
    <property type="entry name" value="(Phosphotyrosine protein) phosphatases II"/>
    <property type="match status" value="1"/>
</dbReference>
<dbReference type="SMART" id="SM00195">
    <property type="entry name" value="DSPc"/>
    <property type="match status" value="1"/>
</dbReference>
<keyword evidence="4" id="KW-0904">Protein phosphatase</keyword>
<evidence type="ECO:0000256" key="4">
    <source>
        <dbReference type="ARBA" id="ARBA00022912"/>
    </source>
</evidence>
<dbReference type="InterPro" id="IPR029021">
    <property type="entry name" value="Prot-tyrosine_phosphatase-like"/>
</dbReference>
<keyword evidence="3" id="KW-0378">Hydrolase</keyword>
<evidence type="ECO:0000256" key="3">
    <source>
        <dbReference type="ARBA" id="ARBA00022801"/>
    </source>
</evidence>
<proteinExistence type="inferred from homology"/>
<dbReference type="Proteomes" id="UP001221142">
    <property type="component" value="Unassembled WGS sequence"/>
</dbReference>
<dbReference type="PANTHER" id="PTHR45848:SF4">
    <property type="entry name" value="DUAL SPECIFICITY PROTEIN PHOSPHATASE 12"/>
    <property type="match status" value="1"/>
</dbReference>
<dbReference type="PROSITE" id="PS50056">
    <property type="entry name" value="TYR_PHOSPHATASE_2"/>
    <property type="match status" value="1"/>
</dbReference>
<dbReference type="CDD" id="cd14498">
    <property type="entry name" value="DSP"/>
    <property type="match status" value="1"/>
</dbReference>
<dbReference type="Pfam" id="PF00782">
    <property type="entry name" value="DSPc"/>
    <property type="match status" value="1"/>
</dbReference>
<feature type="compositionally biased region" description="Acidic residues" evidence="5">
    <location>
        <begin position="7"/>
        <end position="28"/>
    </location>
</feature>
<accession>A0AAD7FY12</accession>
<organism evidence="8 9">
    <name type="scientific">Roridomyces roridus</name>
    <dbReference type="NCBI Taxonomy" id="1738132"/>
    <lineage>
        <taxon>Eukaryota</taxon>
        <taxon>Fungi</taxon>
        <taxon>Dikarya</taxon>
        <taxon>Basidiomycota</taxon>
        <taxon>Agaricomycotina</taxon>
        <taxon>Agaricomycetes</taxon>
        <taxon>Agaricomycetidae</taxon>
        <taxon>Agaricales</taxon>
        <taxon>Marasmiineae</taxon>
        <taxon>Mycenaceae</taxon>
        <taxon>Roridomyces</taxon>
    </lineage>
</organism>
<dbReference type="PROSITE" id="PS50054">
    <property type="entry name" value="TYR_PHOSPHATASE_DUAL"/>
    <property type="match status" value="1"/>
</dbReference>
<evidence type="ECO:0000259" key="6">
    <source>
        <dbReference type="PROSITE" id="PS50054"/>
    </source>
</evidence>
<name>A0AAD7FY12_9AGAR</name>
<keyword evidence="9" id="KW-1185">Reference proteome</keyword>
<dbReference type="AlphaFoldDB" id="A0AAD7FY12"/>
<dbReference type="PANTHER" id="PTHR45848">
    <property type="entry name" value="DUAL SPECIFICITY PROTEIN PHOSPHATASE 12 FAMILY MEMBER"/>
    <property type="match status" value="1"/>
</dbReference>
<evidence type="ECO:0000256" key="5">
    <source>
        <dbReference type="SAM" id="MobiDB-lite"/>
    </source>
</evidence>
<dbReference type="EC" id="3.1.3.48" evidence="2"/>
<comment type="similarity">
    <text evidence="1">Belongs to the protein-tyrosine phosphatase family. Non-receptor class dual specificity subfamily.</text>
</comment>
<dbReference type="InterPro" id="IPR000387">
    <property type="entry name" value="Tyr_Pase_dom"/>
</dbReference>
<dbReference type="Gene3D" id="3.90.190.10">
    <property type="entry name" value="Protein tyrosine phosphatase superfamily"/>
    <property type="match status" value="1"/>
</dbReference>
<evidence type="ECO:0000313" key="9">
    <source>
        <dbReference type="Proteomes" id="UP001221142"/>
    </source>
</evidence>
<dbReference type="InterPro" id="IPR020422">
    <property type="entry name" value="TYR_PHOSPHATASE_DUAL_dom"/>
</dbReference>
<feature type="region of interest" description="Disordered" evidence="5">
    <location>
        <begin position="1"/>
        <end position="28"/>
    </location>
</feature>
<sequence>MESSGSESDDSDSDFDFDSGAEFDSDDSDFDADFERAWTADFERAWTTDADVIIAKKLYLGNIVAARSTELITALRITHILSVCFDEIPAQYAQSGIRHMRISIEDEDHDLLVHLPAACQFIHHALQSGGAVLVHSVQGLSRSAAVVAAYLMWSRRIGPTKALEAVRRAREQIWPNSGFQEQLVLFELCQYAPSPMSGVYQGWRYKRDHCQRHKLPLLAPSSPNRLEGDGWAWNNFQHGQPGVGPSQWM</sequence>
<dbReference type="GO" id="GO:0004725">
    <property type="term" value="F:protein tyrosine phosphatase activity"/>
    <property type="evidence" value="ECO:0007669"/>
    <property type="project" value="UniProtKB-EC"/>
</dbReference>
<reference evidence="8" key="1">
    <citation type="submission" date="2023-03" db="EMBL/GenBank/DDBJ databases">
        <title>Massive genome expansion in bonnet fungi (Mycena s.s.) driven by repeated elements and novel gene families across ecological guilds.</title>
        <authorList>
            <consortium name="Lawrence Berkeley National Laboratory"/>
            <person name="Harder C.B."/>
            <person name="Miyauchi S."/>
            <person name="Viragh M."/>
            <person name="Kuo A."/>
            <person name="Thoen E."/>
            <person name="Andreopoulos B."/>
            <person name="Lu D."/>
            <person name="Skrede I."/>
            <person name="Drula E."/>
            <person name="Henrissat B."/>
            <person name="Morin E."/>
            <person name="Kohler A."/>
            <person name="Barry K."/>
            <person name="LaButti K."/>
            <person name="Morin E."/>
            <person name="Salamov A."/>
            <person name="Lipzen A."/>
            <person name="Mereny Z."/>
            <person name="Hegedus B."/>
            <person name="Baldrian P."/>
            <person name="Stursova M."/>
            <person name="Weitz H."/>
            <person name="Taylor A."/>
            <person name="Grigoriev I.V."/>
            <person name="Nagy L.G."/>
            <person name="Martin F."/>
            <person name="Kauserud H."/>
        </authorList>
    </citation>
    <scope>NUCLEOTIDE SEQUENCE</scope>
    <source>
        <strain evidence="8">9284</strain>
    </source>
</reference>
<feature type="domain" description="Tyrosine-protein phosphatase" evidence="6">
    <location>
        <begin position="50"/>
        <end position="192"/>
    </location>
</feature>
<dbReference type="GO" id="GO:0008138">
    <property type="term" value="F:protein tyrosine/serine/threonine phosphatase activity"/>
    <property type="evidence" value="ECO:0007669"/>
    <property type="project" value="TreeGrafter"/>
</dbReference>
<evidence type="ECO:0000313" key="8">
    <source>
        <dbReference type="EMBL" id="KAJ7649766.1"/>
    </source>
</evidence>
<protein>
    <recommendedName>
        <fullName evidence="2">protein-tyrosine-phosphatase</fullName>
        <ecNumber evidence="2">3.1.3.48</ecNumber>
    </recommendedName>
</protein>